<evidence type="ECO:0000256" key="1">
    <source>
        <dbReference type="SAM" id="Coils"/>
    </source>
</evidence>
<feature type="region of interest" description="Disordered" evidence="2">
    <location>
        <begin position="282"/>
        <end position="304"/>
    </location>
</feature>
<feature type="region of interest" description="Disordered" evidence="2">
    <location>
        <begin position="108"/>
        <end position="179"/>
    </location>
</feature>
<reference evidence="3" key="1">
    <citation type="submission" date="2018-07" db="EMBL/GenBank/DDBJ databases">
        <title>Comparative genomics of catfishes provides insights into carnivory and benthic adaptation.</title>
        <authorList>
            <person name="Zhang Y."/>
            <person name="Wang D."/>
            <person name="Peng Z."/>
            <person name="Zheng S."/>
            <person name="Shao F."/>
            <person name="Tao W."/>
        </authorList>
    </citation>
    <scope>NUCLEOTIDE SEQUENCE</scope>
    <source>
        <strain evidence="3">Chongqing</strain>
    </source>
</reference>
<evidence type="ECO:0000313" key="3">
    <source>
        <dbReference type="EMBL" id="KAI5620837.1"/>
    </source>
</evidence>
<dbReference type="EMBL" id="MU551640">
    <property type="protein sequence ID" value="KAI5620837.1"/>
    <property type="molecule type" value="Genomic_DNA"/>
</dbReference>
<feature type="coiled-coil region" evidence="1">
    <location>
        <begin position="54"/>
        <end position="88"/>
    </location>
</feature>
<evidence type="ECO:0000256" key="2">
    <source>
        <dbReference type="SAM" id="MobiDB-lite"/>
    </source>
</evidence>
<dbReference type="InterPro" id="IPR000048">
    <property type="entry name" value="IQ_motif_EF-hand-BS"/>
</dbReference>
<dbReference type="AlphaFoldDB" id="A0AAD5AR24"/>
<name>A0AAD5AR24_SILAS</name>
<proteinExistence type="predicted"/>
<comment type="caution">
    <text evidence="3">The sequence shown here is derived from an EMBL/GenBank/DDBJ whole genome shotgun (WGS) entry which is preliminary data.</text>
</comment>
<keyword evidence="4" id="KW-1185">Reference proteome</keyword>
<feature type="compositionally biased region" description="Basic and acidic residues" evidence="2">
    <location>
        <begin position="147"/>
        <end position="179"/>
    </location>
</feature>
<keyword evidence="1" id="KW-0175">Coiled coil</keyword>
<accession>A0AAD5AR24</accession>
<evidence type="ECO:0000313" key="4">
    <source>
        <dbReference type="Proteomes" id="UP001205998"/>
    </source>
</evidence>
<dbReference type="Gene3D" id="1.20.5.190">
    <property type="match status" value="1"/>
</dbReference>
<protein>
    <submittedName>
        <fullName evidence="3">Inversin isoform X1</fullName>
    </submittedName>
</protein>
<dbReference type="Proteomes" id="UP001205998">
    <property type="component" value="Unassembled WGS sequence"/>
</dbReference>
<sequence length="380" mass="43495">MEHTEERYTPLDYALLGEHQEVTQFLLEHGALSIAAIQDIAASSIQALYKGYKVRQAFKERKNLLMRHEQLRKDAAKKREEERKREAEQQLLLAGAHRQMKLVQEDVLESVNKSSSKPESRTNHPAMASPPAGVCQSGRFGSLPVEAGREKSRTREPLAEGEKEKLSRPKREKERRTVKEAEKCSRTVREADKISERETQRGWCKDVDNGRRMEKEKEPRRKNLQRRTQAARVIQASWRRFCIRRRLKDLLCGNVEWPTPAEATALLIQFLWERPLHNDNTRQKTVSRVQSPPAKGPAKKSSVLQSIYGGAQAKRGRSLRALSALNTHSQSQLLHDLSLKPTKQMSGVECVHLLDSMNQAKQYSYHLRPPSASSQSRTKD</sequence>
<dbReference type="PROSITE" id="PS50096">
    <property type="entry name" value="IQ"/>
    <property type="match status" value="2"/>
</dbReference>
<gene>
    <name evidence="3" type="ORF">C0J50_19565</name>
</gene>
<organism evidence="3 4">
    <name type="scientific">Silurus asotus</name>
    <name type="common">Amur catfish</name>
    <name type="synonym">Parasilurus asotus</name>
    <dbReference type="NCBI Taxonomy" id="30991"/>
    <lineage>
        <taxon>Eukaryota</taxon>
        <taxon>Metazoa</taxon>
        <taxon>Chordata</taxon>
        <taxon>Craniata</taxon>
        <taxon>Vertebrata</taxon>
        <taxon>Euteleostomi</taxon>
        <taxon>Actinopterygii</taxon>
        <taxon>Neopterygii</taxon>
        <taxon>Teleostei</taxon>
        <taxon>Ostariophysi</taxon>
        <taxon>Siluriformes</taxon>
        <taxon>Siluridae</taxon>
        <taxon>Silurus</taxon>
    </lineage>
</organism>
<dbReference type="CDD" id="cd23767">
    <property type="entry name" value="IQCD"/>
    <property type="match status" value="2"/>
</dbReference>
<dbReference type="SMART" id="SM00015">
    <property type="entry name" value="IQ"/>
    <property type="match status" value="2"/>
</dbReference>